<proteinExistence type="predicted"/>
<gene>
    <name evidence="2" type="ORF">J2T57_004102</name>
</gene>
<organism evidence="2 3">
    <name type="scientific">Natronocella acetinitrilica</name>
    <dbReference type="NCBI Taxonomy" id="414046"/>
    <lineage>
        <taxon>Bacteria</taxon>
        <taxon>Pseudomonadati</taxon>
        <taxon>Pseudomonadota</taxon>
        <taxon>Gammaproteobacteria</taxon>
        <taxon>Chromatiales</taxon>
        <taxon>Ectothiorhodospiraceae</taxon>
        <taxon>Natronocella</taxon>
    </lineage>
</organism>
<name>A0AAE3G8F1_9GAMM</name>
<dbReference type="Gene3D" id="3.10.450.50">
    <property type="match status" value="1"/>
</dbReference>
<dbReference type="InterPro" id="IPR032710">
    <property type="entry name" value="NTF2-like_dom_sf"/>
</dbReference>
<sequence>MSADRNQLLVTPAGSANHSALDLVLQFLRAMEARRLEQARALTAPGFTMVFPGGARLRSLEDLVSWASRRYRSVHKQFTAADILEDTETTVVYCRGTLSGAWPDGSVFRDVRFIDRFEVRNGLLTDQQVWNDLAETASAAD</sequence>
<dbReference type="EMBL" id="JALJXV010000012">
    <property type="protein sequence ID" value="MCP1676928.1"/>
    <property type="molecule type" value="Genomic_DNA"/>
</dbReference>
<keyword evidence="3" id="KW-1185">Reference proteome</keyword>
<comment type="caution">
    <text evidence="2">The sequence shown here is derived from an EMBL/GenBank/DDBJ whole genome shotgun (WGS) entry which is preliminary data.</text>
</comment>
<dbReference type="Pfam" id="PF12680">
    <property type="entry name" value="SnoaL_2"/>
    <property type="match status" value="1"/>
</dbReference>
<evidence type="ECO:0000259" key="1">
    <source>
        <dbReference type="Pfam" id="PF12680"/>
    </source>
</evidence>
<dbReference type="Proteomes" id="UP001205843">
    <property type="component" value="Unassembled WGS sequence"/>
</dbReference>
<dbReference type="InterPro" id="IPR037401">
    <property type="entry name" value="SnoaL-like"/>
</dbReference>
<feature type="domain" description="SnoaL-like" evidence="1">
    <location>
        <begin position="24"/>
        <end position="125"/>
    </location>
</feature>
<reference evidence="2" key="1">
    <citation type="submission" date="2022-03" db="EMBL/GenBank/DDBJ databases">
        <title>Genomic Encyclopedia of Type Strains, Phase III (KMG-III): the genomes of soil and plant-associated and newly described type strains.</title>
        <authorList>
            <person name="Whitman W."/>
        </authorList>
    </citation>
    <scope>NUCLEOTIDE SEQUENCE</scope>
    <source>
        <strain evidence="2">ANL 6-2</strain>
    </source>
</reference>
<protein>
    <recommendedName>
        <fullName evidence="1">SnoaL-like domain-containing protein</fullName>
    </recommendedName>
</protein>
<dbReference type="RefSeq" id="WP_253484435.1">
    <property type="nucleotide sequence ID" value="NZ_JALJXV010000012.1"/>
</dbReference>
<evidence type="ECO:0000313" key="2">
    <source>
        <dbReference type="EMBL" id="MCP1676928.1"/>
    </source>
</evidence>
<accession>A0AAE3G8F1</accession>
<evidence type="ECO:0000313" key="3">
    <source>
        <dbReference type="Proteomes" id="UP001205843"/>
    </source>
</evidence>
<dbReference type="SUPFAM" id="SSF54427">
    <property type="entry name" value="NTF2-like"/>
    <property type="match status" value="1"/>
</dbReference>
<dbReference type="AlphaFoldDB" id="A0AAE3G8F1"/>